<feature type="transmembrane region" description="Helical" evidence="10">
    <location>
        <begin position="460"/>
        <end position="483"/>
    </location>
</feature>
<dbReference type="CDD" id="cd03244">
    <property type="entry name" value="ABCC_MRP_domain2"/>
    <property type="match status" value="1"/>
</dbReference>
<dbReference type="FunFam" id="1.20.1560.10:FF:000006">
    <property type="entry name" value="ATP-binding cassette, sub-family C (CFTR/MRP), member 9"/>
    <property type="match status" value="1"/>
</dbReference>
<evidence type="ECO:0000256" key="8">
    <source>
        <dbReference type="ARBA" id="ARBA00023136"/>
    </source>
</evidence>
<keyword evidence="7 10" id="KW-1133">Transmembrane helix</keyword>
<dbReference type="PANTHER" id="PTHR24223">
    <property type="entry name" value="ATP-BINDING CASSETTE SUB-FAMILY C"/>
    <property type="match status" value="1"/>
</dbReference>
<evidence type="ECO:0000256" key="9">
    <source>
        <dbReference type="SAM" id="MobiDB-lite"/>
    </source>
</evidence>
<protein>
    <submittedName>
        <fullName evidence="13">Uncharacterized protein</fullName>
    </submittedName>
</protein>
<dbReference type="Pfam" id="PF00005">
    <property type="entry name" value="ABC_tran"/>
    <property type="match status" value="2"/>
</dbReference>
<feature type="transmembrane region" description="Helical" evidence="10">
    <location>
        <begin position="231"/>
        <end position="253"/>
    </location>
</feature>
<feature type="transmembrane region" description="Helical" evidence="10">
    <location>
        <begin position="364"/>
        <end position="396"/>
    </location>
</feature>
<dbReference type="InterPro" id="IPR003439">
    <property type="entry name" value="ABC_transporter-like_ATP-bd"/>
</dbReference>
<feature type="transmembrane region" description="Helical" evidence="10">
    <location>
        <begin position="1027"/>
        <end position="1045"/>
    </location>
</feature>
<dbReference type="SUPFAM" id="SSF52540">
    <property type="entry name" value="P-loop containing nucleoside triphosphate hydrolases"/>
    <property type="match status" value="2"/>
</dbReference>
<feature type="transmembrane region" description="Helical" evidence="10">
    <location>
        <begin position="1002"/>
        <end position="1021"/>
    </location>
</feature>
<name>A0A7S1KMA5_9EUKA</name>
<dbReference type="CDD" id="cd18579">
    <property type="entry name" value="ABC_6TM_ABCC_D1"/>
    <property type="match status" value="1"/>
</dbReference>
<evidence type="ECO:0000256" key="1">
    <source>
        <dbReference type="ARBA" id="ARBA00004141"/>
    </source>
</evidence>
<feature type="transmembrane region" description="Helical" evidence="10">
    <location>
        <begin position="927"/>
        <end position="953"/>
    </location>
</feature>
<dbReference type="PROSITE" id="PS50929">
    <property type="entry name" value="ABC_TM1F"/>
    <property type="match status" value="2"/>
</dbReference>
<dbReference type="InterPro" id="IPR044746">
    <property type="entry name" value="ABCC_6TM_D1"/>
</dbReference>
<keyword evidence="8 10" id="KW-0472">Membrane</keyword>
<feature type="transmembrane region" description="Helical" evidence="10">
    <location>
        <begin position="874"/>
        <end position="907"/>
    </location>
</feature>
<dbReference type="GO" id="GO:0140359">
    <property type="term" value="F:ABC-type transporter activity"/>
    <property type="evidence" value="ECO:0007669"/>
    <property type="project" value="InterPro"/>
</dbReference>
<evidence type="ECO:0000313" key="13">
    <source>
        <dbReference type="EMBL" id="CAD9077621.1"/>
    </source>
</evidence>
<feature type="domain" description="ABC transmembrane type-1" evidence="12">
    <location>
        <begin position="889"/>
        <end position="1166"/>
    </location>
</feature>
<accession>A0A7S1KMA5</accession>
<dbReference type="InterPro" id="IPR003593">
    <property type="entry name" value="AAA+_ATPase"/>
</dbReference>
<feature type="transmembrane region" description="Helical" evidence="10">
    <location>
        <begin position="503"/>
        <end position="522"/>
    </location>
</feature>
<dbReference type="CDD" id="cd18580">
    <property type="entry name" value="ABC_6TM_ABCC_D2"/>
    <property type="match status" value="1"/>
</dbReference>
<keyword evidence="3 10" id="KW-0812">Transmembrane</keyword>
<feature type="domain" description="ABC transporter" evidence="11">
    <location>
        <begin position="1208"/>
        <end position="1441"/>
    </location>
</feature>
<evidence type="ECO:0000256" key="6">
    <source>
        <dbReference type="ARBA" id="ARBA00022840"/>
    </source>
</evidence>
<dbReference type="FunFam" id="3.40.50.300:FF:000997">
    <property type="entry name" value="Multidrug resistance-associated protein 1"/>
    <property type="match status" value="1"/>
</dbReference>
<dbReference type="InterPro" id="IPR036640">
    <property type="entry name" value="ABC1_TM_sf"/>
</dbReference>
<dbReference type="PROSITE" id="PS00211">
    <property type="entry name" value="ABC_TRANSPORTER_1"/>
    <property type="match status" value="1"/>
</dbReference>
<feature type="region of interest" description="Disordered" evidence="9">
    <location>
        <begin position="95"/>
        <end position="140"/>
    </location>
</feature>
<feature type="domain" description="ABC transporter" evidence="11">
    <location>
        <begin position="576"/>
        <end position="808"/>
    </location>
</feature>
<evidence type="ECO:0000256" key="10">
    <source>
        <dbReference type="SAM" id="Phobius"/>
    </source>
</evidence>
<dbReference type="InterPro" id="IPR050173">
    <property type="entry name" value="ABC_transporter_C-like"/>
</dbReference>
<feature type="transmembrane region" description="Helical" evidence="10">
    <location>
        <begin position="1113"/>
        <end position="1133"/>
    </location>
</feature>
<dbReference type="InterPro" id="IPR011527">
    <property type="entry name" value="ABC1_TM_dom"/>
</dbReference>
<keyword evidence="4" id="KW-0677">Repeat</keyword>
<feature type="compositionally biased region" description="Basic and acidic residues" evidence="9">
    <location>
        <begin position="1"/>
        <end position="10"/>
    </location>
</feature>
<evidence type="ECO:0000259" key="11">
    <source>
        <dbReference type="PROSITE" id="PS50893"/>
    </source>
</evidence>
<dbReference type="SMART" id="SM00382">
    <property type="entry name" value="AAA"/>
    <property type="match status" value="2"/>
</dbReference>
<feature type="transmembrane region" description="Helical" evidence="10">
    <location>
        <begin position="279"/>
        <end position="299"/>
    </location>
</feature>
<dbReference type="Gene3D" id="3.40.50.300">
    <property type="entry name" value="P-loop containing nucleotide triphosphate hydrolases"/>
    <property type="match status" value="2"/>
</dbReference>
<evidence type="ECO:0000256" key="5">
    <source>
        <dbReference type="ARBA" id="ARBA00022741"/>
    </source>
</evidence>
<comment type="subcellular location">
    <subcellularLocation>
        <location evidence="1">Membrane</location>
        <topology evidence="1">Multi-pass membrane protein</topology>
    </subcellularLocation>
</comment>
<proteinExistence type="predicted"/>
<dbReference type="CDD" id="cd03250">
    <property type="entry name" value="ABCC_MRP_domain1"/>
    <property type="match status" value="1"/>
</dbReference>
<dbReference type="Pfam" id="PF00664">
    <property type="entry name" value="ABC_membrane"/>
    <property type="match status" value="2"/>
</dbReference>
<dbReference type="InterPro" id="IPR044726">
    <property type="entry name" value="ABCC_6TM_D2"/>
</dbReference>
<dbReference type="InterPro" id="IPR027417">
    <property type="entry name" value="P-loop_NTPase"/>
</dbReference>
<evidence type="ECO:0000256" key="4">
    <source>
        <dbReference type="ARBA" id="ARBA00022737"/>
    </source>
</evidence>
<dbReference type="InterPro" id="IPR017871">
    <property type="entry name" value="ABC_transporter-like_CS"/>
</dbReference>
<keyword evidence="6" id="KW-0067">ATP-binding</keyword>
<keyword evidence="2" id="KW-0813">Transport</keyword>
<sequence>MTHHTNKEYESIVPIPSDAQHTSPLREEPVDIDEMVHHHSDDPQYLNSQRELEDTLTQLNSSTLDGDLMPGMSVGRDDMGSEEGAITNEHWTHLVNGVPESPHNQNRRDTATGGNTKTPPKALGEVNGEDSDTSISTPPHKDELLISDDNAPLPNAIPKDFPNPPENHLFFRIFFFFFWTFEWMTVPILRGVFSHPNIKDVPQLPKKLRAQTVNKKFSATWERYKNYPRPLLWCIARLIWVEYFLAGVCNLIMRSLDLVVPLMLAEMLKHLQYSSSDEIWKGYCWAAGIALTKLIWSVFMQYHLHYAVRCGMITRSGIVGLLYEKSLRMQRKQDEVMTLISVDVMKVDLSFQHFHFSWSSIFQIIVSVVFLSMLVGWATCAGLVVILCTVPIQYFVGKISSRFQKRALKWTDARVKIINEIVSGIQLMKFYAWENSYSNRVKRTRGRELKQILKVTMTRAVNSATMSIIPVLVSCATFTMYTLLGGELKVEVLFPAISYFELMRIPLTYFPIIVNNVINANVSLGRMEKYMRATEVDDALSPEFLESQDENHQDQREVAVRAVDATYEWPQFEEPTQKKSLFRRRKSTTSVDKEESSDQEIIRIENVNFQVEKGKLILIVGPVGSGKTSLLSAILGEMQRVSGYIEAKGTISYVPQTAFLRNATLRENILFSLPMDRKRYEDSLHFSGLEEDLRQLNGDLTEIGSRGINLSGGQKTRICIARSIFSNGDVYLFDDCLSALDASVGRFIFEECIKTYLKEKTRIMVTHQLHFCEQADHIFVMDAGRIVEQGSYNELMSTDNGVLRLLIEEHVLVDMDEVDNREEETQIEPEAKLITPIEKKAEETPKVEEKNAAGGSTIIQAEERKTGRISPKVFIAYARAMGGVLMAIWLLFLFAFGQICLDAPVVWITLWSGNTIASLRDNNTVNLIIYAALGVNAGFAIVFRDVNFFLLCLRASKVLHERAFSRIIRAPMSFFEAQPMARILSRFSGDVDLTDMELIQNLSTASIFFFQTVSICVIIAVSTSGIFLPPLVLITVMYLIVSDMYTRNSREYKRLDSITRSPMLSFFSESINGLTTIRAFNLQEKFKHEQLKKLNVNLQAYYMMQACSRWLSVRLDFMGAILILLISVCSLLIRDLGVITPSLLALGITYSLQFNRVMSWFVRNASLAEVNINAVERLNFYASKAIPNEAAFRSSKRPPKRWPRKGEIEFQHTHFRYRPELEDTLKDINLHIKGGQHVAIVGRTGSGKSSSILALFRERELSAGKILIDGVDISTIGLHDLREQLIIIPQVPVCYSGTVKSNLDPFSMHSDDTLWDALDKAYLKPLIEKLGGLNAQIDEGGDNLSIGERALLVLARALLQKGKILISDEASASMDLSLDMKIQESIKKHFSTHTTITIAHRIQTIIDSDLIVVLSAGEIVEKGSPQELLKNPDSIFFELVRDTGDTNQKKLMHTALGDEFEMYYNQFQRERKL</sequence>
<dbReference type="FunFam" id="3.40.50.300:FF:000838">
    <property type="entry name" value="ABC multidrug transporter (Eurofung)"/>
    <property type="match status" value="1"/>
</dbReference>
<evidence type="ECO:0000256" key="2">
    <source>
        <dbReference type="ARBA" id="ARBA00022448"/>
    </source>
</evidence>
<reference evidence="13" key="1">
    <citation type="submission" date="2021-01" db="EMBL/GenBank/DDBJ databases">
        <authorList>
            <person name="Corre E."/>
            <person name="Pelletier E."/>
            <person name="Niang G."/>
            <person name="Scheremetjew M."/>
            <person name="Finn R."/>
            <person name="Kale V."/>
            <person name="Holt S."/>
            <person name="Cochrane G."/>
            <person name="Meng A."/>
            <person name="Brown T."/>
            <person name="Cohen L."/>
        </authorList>
    </citation>
    <scope>NUCLEOTIDE SEQUENCE</scope>
    <source>
        <strain evidence="13">WS</strain>
    </source>
</reference>
<evidence type="ECO:0000256" key="7">
    <source>
        <dbReference type="ARBA" id="ARBA00022989"/>
    </source>
</evidence>
<dbReference type="GO" id="GO:0016020">
    <property type="term" value="C:membrane"/>
    <property type="evidence" value="ECO:0007669"/>
    <property type="project" value="UniProtKB-SubCell"/>
</dbReference>
<evidence type="ECO:0000259" key="12">
    <source>
        <dbReference type="PROSITE" id="PS50929"/>
    </source>
</evidence>
<dbReference type="SUPFAM" id="SSF90123">
    <property type="entry name" value="ABC transporter transmembrane region"/>
    <property type="match status" value="2"/>
</dbReference>
<dbReference type="PROSITE" id="PS50893">
    <property type="entry name" value="ABC_TRANSPORTER_2"/>
    <property type="match status" value="2"/>
</dbReference>
<dbReference type="Gene3D" id="1.20.1560.10">
    <property type="entry name" value="ABC transporter type 1, transmembrane domain"/>
    <property type="match status" value="2"/>
</dbReference>
<dbReference type="FunFam" id="1.20.1560.10:FF:000013">
    <property type="entry name" value="ABC transporter C family member 2"/>
    <property type="match status" value="1"/>
</dbReference>
<dbReference type="GO" id="GO:0005524">
    <property type="term" value="F:ATP binding"/>
    <property type="evidence" value="ECO:0007669"/>
    <property type="project" value="UniProtKB-KW"/>
</dbReference>
<evidence type="ECO:0000256" key="3">
    <source>
        <dbReference type="ARBA" id="ARBA00022692"/>
    </source>
</evidence>
<dbReference type="GO" id="GO:0016887">
    <property type="term" value="F:ATP hydrolysis activity"/>
    <property type="evidence" value="ECO:0007669"/>
    <property type="project" value="InterPro"/>
</dbReference>
<dbReference type="EMBL" id="HBGD01001076">
    <property type="protein sequence ID" value="CAD9077621.1"/>
    <property type="molecule type" value="Transcribed_RNA"/>
</dbReference>
<feature type="region of interest" description="Disordered" evidence="9">
    <location>
        <begin position="1"/>
        <end position="24"/>
    </location>
</feature>
<gene>
    <name evidence="13" type="ORF">PCOS0759_LOCUS853</name>
</gene>
<feature type="domain" description="ABC transmembrane type-1" evidence="12">
    <location>
        <begin position="244"/>
        <end position="519"/>
    </location>
</feature>
<dbReference type="PANTHER" id="PTHR24223:SF415">
    <property type="entry name" value="FI20190P1"/>
    <property type="match status" value="1"/>
</dbReference>
<keyword evidence="5" id="KW-0547">Nucleotide-binding</keyword>
<organism evidence="13">
    <name type="scientific">Percolomonas cosmopolitus</name>
    <dbReference type="NCBI Taxonomy" id="63605"/>
    <lineage>
        <taxon>Eukaryota</taxon>
        <taxon>Discoba</taxon>
        <taxon>Heterolobosea</taxon>
        <taxon>Tetramitia</taxon>
        <taxon>Eutetramitia</taxon>
        <taxon>Percolomonadidae</taxon>
        <taxon>Percolomonas</taxon>
    </lineage>
</organism>